<feature type="region of interest" description="Disordered" evidence="1">
    <location>
        <begin position="1"/>
        <end position="23"/>
    </location>
</feature>
<evidence type="ECO:0000256" key="1">
    <source>
        <dbReference type="SAM" id="MobiDB-lite"/>
    </source>
</evidence>
<keyword evidence="3" id="KW-1185">Reference proteome</keyword>
<evidence type="ECO:0000313" key="2">
    <source>
        <dbReference type="EMBL" id="CAI8022996.1"/>
    </source>
</evidence>
<gene>
    <name evidence="2" type="ORF">GBAR_LOCUS13471</name>
</gene>
<reference evidence="2" key="1">
    <citation type="submission" date="2023-03" db="EMBL/GenBank/DDBJ databases">
        <authorList>
            <person name="Steffen K."/>
            <person name="Cardenas P."/>
        </authorList>
    </citation>
    <scope>NUCLEOTIDE SEQUENCE</scope>
</reference>
<protein>
    <submittedName>
        <fullName evidence="2">Uncharacterized protein</fullName>
    </submittedName>
</protein>
<sequence>MGGKSSRPPPDARTKENGGDGQTTLRAISRGRVYVVITFPAAAQRLENCHFNEGGYDELLGDLQQSMPDFEFFLECGMLQRYSKHATFYNSAHPDKGQFKPRVRVEVFYTGVYEGIDSRLVRKLISQHLDPEGLTSIDIRCEMGRYHTTSHLETLLRL</sequence>
<dbReference type="AlphaFoldDB" id="A0AA35S6D7"/>
<dbReference type="EMBL" id="CASHTH010001989">
    <property type="protein sequence ID" value="CAI8022996.1"/>
    <property type="molecule type" value="Genomic_DNA"/>
</dbReference>
<proteinExistence type="predicted"/>
<accession>A0AA35S6D7</accession>
<comment type="caution">
    <text evidence="2">The sequence shown here is derived from an EMBL/GenBank/DDBJ whole genome shotgun (WGS) entry which is preliminary data.</text>
</comment>
<organism evidence="2 3">
    <name type="scientific">Geodia barretti</name>
    <name type="common">Barrett's horny sponge</name>
    <dbReference type="NCBI Taxonomy" id="519541"/>
    <lineage>
        <taxon>Eukaryota</taxon>
        <taxon>Metazoa</taxon>
        <taxon>Porifera</taxon>
        <taxon>Demospongiae</taxon>
        <taxon>Heteroscleromorpha</taxon>
        <taxon>Tetractinellida</taxon>
        <taxon>Astrophorina</taxon>
        <taxon>Geodiidae</taxon>
        <taxon>Geodia</taxon>
    </lineage>
</organism>
<name>A0AA35S6D7_GEOBA</name>
<dbReference type="Proteomes" id="UP001174909">
    <property type="component" value="Unassembled WGS sequence"/>
</dbReference>
<evidence type="ECO:0000313" key="3">
    <source>
        <dbReference type="Proteomes" id="UP001174909"/>
    </source>
</evidence>